<feature type="transmembrane region" description="Helical" evidence="1">
    <location>
        <begin position="7"/>
        <end position="28"/>
    </location>
</feature>
<accession>A0A239YUY2</accession>
<dbReference type="InterPro" id="IPR003675">
    <property type="entry name" value="Rce1/LyrA-like_dom"/>
</dbReference>
<keyword evidence="1" id="KW-0812">Transmembrane</keyword>
<dbReference type="OrthoDB" id="4424461at2"/>
<dbReference type="GO" id="GO:0004175">
    <property type="term" value="F:endopeptidase activity"/>
    <property type="evidence" value="ECO:0007669"/>
    <property type="project" value="UniProtKB-ARBA"/>
</dbReference>
<feature type="transmembrane region" description="Helical" evidence="1">
    <location>
        <begin position="177"/>
        <end position="195"/>
    </location>
</feature>
<reference evidence="3 4" key="1">
    <citation type="submission" date="2017-06" db="EMBL/GenBank/DDBJ databases">
        <authorList>
            <consortium name="Pathogen Informatics"/>
        </authorList>
    </citation>
    <scope>NUCLEOTIDE SEQUENCE [LARGE SCALE GENOMIC DNA]</scope>
    <source>
        <strain evidence="3 4">NCTC13015</strain>
    </source>
</reference>
<dbReference type="GO" id="GO:0080120">
    <property type="term" value="P:CAAX-box protein maturation"/>
    <property type="evidence" value="ECO:0007669"/>
    <property type="project" value="UniProtKB-ARBA"/>
</dbReference>
<feature type="transmembrane region" description="Helical" evidence="1">
    <location>
        <begin position="148"/>
        <end position="165"/>
    </location>
</feature>
<evidence type="ECO:0000313" key="3">
    <source>
        <dbReference type="EMBL" id="SNV62745.1"/>
    </source>
</evidence>
<dbReference type="RefSeq" id="WP_084674252.1">
    <property type="nucleotide sequence ID" value="NZ_CP009211.1"/>
</dbReference>
<dbReference type="Pfam" id="PF02517">
    <property type="entry name" value="Rce1-like"/>
    <property type="match status" value="1"/>
</dbReference>
<feature type="transmembrane region" description="Helical" evidence="1">
    <location>
        <begin position="200"/>
        <end position="221"/>
    </location>
</feature>
<evidence type="ECO:0000259" key="2">
    <source>
        <dbReference type="Pfam" id="PF02517"/>
    </source>
</evidence>
<keyword evidence="3" id="KW-0645">Protease</keyword>
<organism evidence="3 4">
    <name type="scientific">Corynebacterium imitans</name>
    <dbReference type="NCBI Taxonomy" id="156978"/>
    <lineage>
        <taxon>Bacteria</taxon>
        <taxon>Bacillati</taxon>
        <taxon>Actinomycetota</taxon>
        <taxon>Actinomycetes</taxon>
        <taxon>Mycobacteriales</taxon>
        <taxon>Corynebacteriaceae</taxon>
        <taxon>Corynebacterium</taxon>
    </lineage>
</organism>
<keyword evidence="1" id="KW-1133">Transmembrane helix</keyword>
<keyword evidence="1" id="KW-0472">Membrane</keyword>
<dbReference type="GO" id="GO:0006508">
    <property type="term" value="P:proteolysis"/>
    <property type="evidence" value="ECO:0007669"/>
    <property type="project" value="UniProtKB-KW"/>
</dbReference>
<evidence type="ECO:0000313" key="4">
    <source>
        <dbReference type="Proteomes" id="UP000215374"/>
    </source>
</evidence>
<protein>
    <submittedName>
        <fullName evidence="3">CAAX amino terminal protease self- immunity</fullName>
    </submittedName>
</protein>
<dbReference type="Proteomes" id="UP000215374">
    <property type="component" value="Chromosome 1"/>
</dbReference>
<feature type="domain" description="CAAX prenyl protease 2/Lysostaphin resistance protein A-like" evidence="2">
    <location>
        <begin position="117"/>
        <end position="212"/>
    </location>
</feature>
<feature type="transmembrane region" description="Helical" evidence="1">
    <location>
        <begin position="40"/>
        <end position="60"/>
    </location>
</feature>
<proteinExistence type="predicted"/>
<feature type="transmembrane region" description="Helical" evidence="1">
    <location>
        <begin position="108"/>
        <end position="127"/>
    </location>
</feature>
<keyword evidence="3" id="KW-0378">Hydrolase</keyword>
<feature type="transmembrane region" description="Helical" evidence="1">
    <location>
        <begin position="72"/>
        <end position="96"/>
    </location>
</feature>
<dbReference type="AlphaFoldDB" id="A0A239YUY2"/>
<gene>
    <name evidence="3" type="ORF">SAMEA4535761_00768</name>
</gene>
<dbReference type="EMBL" id="LT906467">
    <property type="protein sequence ID" value="SNV62745.1"/>
    <property type="molecule type" value="Genomic_DNA"/>
</dbReference>
<name>A0A239YUY2_9CORY</name>
<feature type="transmembrane region" description="Helical" evidence="1">
    <location>
        <begin position="227"/>
        <end position="246"/>
    </location>
</feature>
<evidence type="ECO:0000256" key="1">
    <source>
        <dbReference type="SAM" id="Phobius"/>
    </source>
</evidence>
<sequence length="254" mass="27627">MNPRIPVNAFGLLLRALIAMGVLLGANFARVPLAPYVDETLLFCLTPVLVVAFVVVWVRYVERSSINWRGAWGLVGGTLVVAVPMLVGWAVLAAILGPGQVVQEAAEAGDYPLVAIIAWILVRAYLLQGIPEELLYRGWLFDLTRHRETLTIVWTTAAFTLIHLTSSGGQQSALDHLVYLAMPFGMSILGAALVYRFGSFWWAAGSHGGMHLMLAVLSLAYPIELGNVAWVVLGLAQALAGVLVLWRRKAKARD</sequence>